<proteinExistence type="predicted"/>
<dbReference type="EMBL" id="JARKIB010000194">
    <property type="protein sequence ID" value="KAJ7725442.1"/>
    <property type="molecule type" value="Genomic_DNA"/>
</dbReference>
<evidence type="ECO:0000313" key="2">
    <source>
        <dbReference type="EMBL" id="KAJ7725442.1"/>
    </source>
</evidence>
<keyword evidence="1" id="KW-1133">Transmembrane helix</keyword>
<keyword evidence="1" id="KW-0472">Membrane</keyword>
<reference evidence="2" key="1">
    <citation type="submission" date="2023-03" db="EMBL/GenBank/DDBJ databases">
        <title>Massive genome expansion in bonnet fungi (Mycena s.s.) driven by repeated elements and novel gene families across ecological guilds.</title>
        <authorList>
            <consortium name="Lawrence Berkeley National Laboratory"/>
            <person name="Harder C.B."/>
            <person name="Miyauchi S."/>
            <person name="Viragh M."/>
            <person name="Kuo A."/>
            <person name="Thoen E."/>
            <person name="Andreopoulos B."/>
            <person name="Lu D."/>
            <person name="Skrede I."/>
            <person name="Drula E."/>
            <person name="Henrissat B."/>
            <person name="Morin E."/>
            <person name="Kohler A."/>
            <person name="Barry K."/>
            <person name="LaButti K."/>
            <person name="Morin E."/>
            <person name="Salamov A."/>
            <person name="Lipzen A."/>
            <person name="Mereny Z."/>
            <person name="Hegedus B."/>
            <person name="Baldrian P."/>
            <person name="Stursova M."/>
            <person name="Weitz H."/>
            <person name="Taylor A."/>
            <person name="Grigoriev I.V."/>
            <person name="Nagy L.G."/>
            <person name="Martin F."/>
            <person name="Kauserud H."/>
        </authorList>
    </citation>
    <scope>NUCLEOTIDE SEQUENCE</scope>
    <source>
        <strain evidence="2">CBHHK182m</strain>
    </source>
</reference>
<accession>A0AAD7HPR3</accession>
<protein>
    <submittedName>
        <fullName evidence="2">Uncharacterized protein</fullName>
    </submittedName>
</protein>
<organism evidence="2 3">
    <name type="scientific">Mycena metata</name>
    <dbReference type="NCBI Taxonomy" id="1033252"/>
    <lineage>
        <taxon>Eukaryota</taxon>
        <taxon>Fungi</taxon>
        <taxon>Dikarya</taxon>
        <taxon>Basidiomycota</taxon>
        <taxon>Agaricomycotina</taxon>
        <taxon>Agaricomycetes</taxon>
        <taxon>Agaricomycetidae</taxon>
        <taxon>Agaricales</taxon>
        <taxon>Marasmiineae</taxon>
        <taxon>Mycenaceae</taxon>
        <taxon>Mycena</taxon>
    </lineage>
</organism>
<gene>
    <name evidence="2" type="ORF">B0H16DRAFT_1594273</name>
</gene>
<name>A0AAD7HPR3_9AGAR</name>
<sequence length="80" mass="9193">MGMGMEGVSEWAWDEILMRGAQMGGSYTTRFLLRYYYSAFCVLYPPFLRLLYLPRTPFLILLLPFAPSILSSIIFASNIN</sequence>
<dbReference type="Proteomes" id="UP001215598">
    <property type="component" value="Unassembled WGS sequence"/>
</dbReference>
<comment type="caution">
    <text evidence="2">The sequence shown here is derived from an EMBL/GenBank/DDBJ whole genome shotgun (WGS) entry which is preliminary data.</text>
</comment>
<keyword evidence="1" id="KW-0812">Transmembrane</keyword>
<feature type="transmembrane region" description="Helical" evidence="1">
    <location>
        <begin position="59"/>
        <end position="79"/>
    </location>
</feature>
<dbReference type="AlphaFoldDB" id="A0AAD7HPR3"/>
<keyword evidence="3" id="KW-1185">Reference proteome</keyword>
<feature type="transmembrane region" description="Helical" evidence="1">
    <location>
        <begin position="35"/>
        <end position="52"/>
    </location>
</feature>
<evidence type="ECO:0000256" key="1">
    <source>
        <dbReference type="SAM" id="Phobius"/>
    </source>
</evidence>
<evidence type="ECO:0000313" key="3">
    <source>
        <dbReference type="Proteomes" id="UP001215598"/>
    </source>
</evidence>